<keyword evidence="2" id="KW-1185">Reference proteome</keyword>
<organism evidence="1 2">
    <name type="scientific">Rhizobium rosettiformans</name>
    <dbReference type="NCBI Taxonomy" id="1368430"/>
    <lineage>
        <taxon>Bacteria</taxon>
        <taxon>Pseudomonadati</taxon>
        <taxon>Pseudomonadota</taxon>
        <taxon>Alphaproteobacteria</taxon>
        <taxon>Hyphomicrobiales</taxon>
        <taxon>Rhizobiaceae</taxon>
        <taxon>Rhizobium/Agrobacterium group</taxon>
        <taxon>Rhizobium</taxon>
    </lineage>
</organism>
<evidence type="ECO:0000313" key="2">
    <source>
        <dbReference type="Proteomes" id="UP000550895"/>
    </source>
</evidence>
<name>A0A7W8MEL2_9HYPH</name>
<gene>
    <name evidence="1" type="ORF">HNR26_004692</name>
</gene>
<dbReference type="EMBL" id="JACHGA010000024">
    <property type="protein sequence ID" value="MBB5278591.1"/>
    <property type="molecule type" value="Genomic_DNA"/>
</dbReference>
<proteinExistence type="predicted"/>
<protein>
    <recommendedName>
        <fullName evidence="3">Antitoxin VbhA domain-containing protein</fullName>
    </recommendedName>
</protein>
<evidence type="ECO:0008006" key="3">
    <source>
        <dbReference type="Google" id="ProtNLM"/>
    </source>
</evidence>
<dbReference type="AlphaFoldDB" id="A0A7W8MEL2"/>
<sequence>MTPERRRAIFDRVVDRWAERGFQFETSPIFRASVDDWIEGRISVQELKQRYSEFLRTQYHRASALPLTGTEL</sequence>
<comment type="caution">
    <text evidence="1">The sequence shown here is derived from an EMBL/GenBank/DDBJ whole genome shotgun (WGS) entry which is preliminary data.</text>
</comment>
<accession>A0A7W8MEL2</accession>
<reference evidence="1 2" key="1">
    <citation type="submission" date="2020-08" db="EMBL/GenBank/DDBJ databases">
        <title>Genomic Encyclopedia of Type Strains, Phase IV (KMG-IV): sequencing the most valuable type-strain genomes for metagenomic binning, comparative biology and taxonomic classification.</title>
        <authorList>
            <person name="Goeker M."/>
        </authorList>
    </citation>
    <scope>NUCLEOTIDE SEQUENCE [LARGE SCALE GENOMIC DNA]</scope>
    <source>
        <strain evidence="1 2">DSM 26376</strain>
    </source>
</reference>
<evidence type="ECO:0000313" key="1">
    <source>
        <dbReference type="EMBL" id="MBB5278591.1"/>
    </source>
</evidence>
<dbReference type="Proteomes" id="UP000550895">
    <property type="component" value="Unassembled WGS sequence"/>
</dbReference>